<sequence>METTTTTIVSLSLSLSVYLSLLLFLFRYGKVRCDPSVSSMIVASNDGGGCEERAVHGRGESSWSSMRLLLSFET</sequence>
<keyword evidence="1" id="KW-1133">Transmembrane helix</keyword>
<evidence type="ECO:0000313" key="2">
    <source>
        <dbReference type="EMBL" id="MBW29807.1"/>
    </source>
</evidence>
<reference evidence="2" key="1">
    <citation type="submission" date="2018-01" db="EMBL/GenBank/DDBJ databases">
        <title>An insight into the sialome of Amazonian anophelines.</title>
        <authorList>
            <person name="Ribeiro J.M."/>
            <person name="Scarpassa V."/>
            <person name="Calvo E."/>
        </authorList>
    </citation>
    <scope>NUCLEOTIDE SEQUENCE</scope>
    <source>
        <tissue evidence="2">Salivary glands</tissue>
    </source>
</reference>
<dbReference type="AlphaFoldDB" id="A0A2M3ZMK2"/>
<evidence type="ECO:0000256" key="1">
    <source>
        <dbReference type="SAM" id="Phobius"/>
    </source>
</evidence>
<dbReference type="EMBL" id="GGFM01009056">
    <property type="protein sequence ID" value="MBW29807.1"/>
    <property type="molecule type" value="Transcribed_RNA"/>
</dbReference>
<proteinExistence type="predicted"/>
<accession>A0A2M3ZMK2</accession>
<feature type="transmembrane region" description="Helical" evidence="1">
    <location>
        <begin position="6"/>
        <end position="26"/>
    </location>
</feature>
<keyword evidence="1" id="KW-0472">Membrane</keyword>
<protein>
    <submittedName>
        <fullName evidence="2">Putative secreted peptide</fullName>
    </submittedName>
</protein>
<organism evidence="2">
    <name type="scientific">Anopheles braziliensis</name>
    <dbReference type="NCBI Taxonomy" id="58242"/>
    <lineage>
        <taxon>Eukaryota</taxon>
        <taxon>Metazoa</taxon>
        <taxon>Ecdysozoa</taxon>
        <taxon>Arthropoda</taxon>
        <taxon>Hexapoda</taxon>
        <taxon>Insecta</taxon>
        <taxon>Pterygota</taxon>
        <taxon>Neoptera</taxon>
        <taxon>Endopterygota</taxon>
        <taxon>Diptera</taxon>
        <taxon>Nematocera</taxon>
        <taxon>Culicoidea</taxon>
        <taxon>Culicidae</taxon>
        <taxon>Anophelinae</taxon>
        <taxon>Anopheles</taxon>
    </lineage>
</organism>
<name>A0A2M3ZMK2_9DIPT</name>
<keyword evidence="1" id="KW-0812">Transmembrane</keyword>